<dbReference type="PANTHER" id="PTHR11635">
    <property type="entry name" value="CAMP-DEPENDENT PROTEIN KINASE REGULATORY CHAIN"/>
    <property type="match status" value="1"/>
</dbReference>
<dbReference type="InterPro" id="IPR000595">
    <property type="entry name" value="cNMP-bd_dom"/>
</dbReference>
<accession>A0AAD3HQE5</accession>
<protein>
    <recommendedName>
        <fullName evidence="2">Cyclic nucleotide-binding domain-containing protein</fullName>
    </recommendedName>
</protein>
<dbReference type="SMART" id="SM00100">
    <property type="entry name" value="cNMP"/>
    <property type="match status" value="1"/>
</dbReference>
<dbReference type="Proteomes" id="UP001054857">
    <property type="component" value="Unassembled WGS sequence"/>
</dbReference>
<reference evidence="3 4" key="1">
    <citation type="journal article" date="2021" name="Sci. Rep.">
        <title>Genome sequencing of the multicellular alga Astrephomene provides insights into convergent evolution of germ-soma differentiation.</title>
        <authorList>
            <person name="Yamashita S."/>
            <person name="Yamamoto K."/>
            <person name="Matsuzaki R."/>
            <person name="Suzuki S."/>
            <person name="Yamaguchi H."/>
            <person name="Hirooka S."/>
            <person name="Minakuchi Y."/>
            <person name="Miyagishima S."/>
            <person name="Kawachi M."/>
            <person name="Toyoda A."/>
            <person name="Nozaki H."/>
        </authorList>
    </citation>
    <scope>NUCLEOTIDE SEQUENCE [LARGE SCALE GENOMIC DNA]</scope>
    <source>
        <strain evidence="3 4">NIES-4017</strain>
    </source>
</reference>
<evidence type="ECO:0000313" key="4">
    <source>
        <dbReference type="Proteomes" id="UP001054857"/>
    </source>
</evidence>
<dbReference type="Pfam" id="PF00027">
    <property type="entry name" value="cNMP_binding"/>
    <property type="match status" value="1"/>
</dbReference>
<organism evidence="3 4">
    <name type="scientific">Astrephomene gubernaculifera</name>
    <dbReference type="NCBI Taxonomy" id="47775"/>
    <lineage>
        <taxon>Eukaryota</taxon>
        <taxon>Viridiplantae</taxon>
        <taxon>Chlorophyta</taxon>
        <taxon>core chlorophytes</taxon>
        <taxon>Chlorophyceae</taxon>
        <taxon>CS clade</taxon>
        <taxon>Chlamydomonadales</taxon>
        <taxon>Astrephomenaceae</taxon>
        <taxon>Astrephomene</taxon>
    </lineage>
</organism>
<dbReference type="GO" id="GO:0005829">
    <property type="term" value="C:cytosol"/>
    <property type="evidence" value="ECO:0007669"/>
    <property type="project" value="TreeGrafter"/>
</dbReference>
<feature type="region of interest" description="Disordered" evidence="1">
    <location>
        <begin position="195"/>
        <end position="228"/>
    </location>
</feature>
<feature type="region of interest" description="Disordered" evidence="1">
    <location>
        <begin position="129"/>
        <end position="162"/>
    </location>
</feature>
<dbReference type="Gene3D" id="2.60.120.10">
    <property type="entry name" value="Jelly Rolls"/>
    <property type="match status" value="1"/>
</dbReference>
<dbReference type="InterPro" id="IPR018490">
    <property type="entry name" value="cNMP-bd_dom_sf"/>
</dbReference>
<gene>
    <name evidence="3" type="ORF">Agub_g10912</name>
</gene>
<proteinExistence type="predicted"/>
<keyword evidence="4" id="KW-1185">Reference proteome</keyword>
<evidence type="ECO:0000256" key="1">
    <source>
        <dbReference type="SAM" id="MobiDB-lite"/>
    </source>
</evidence>
<dbReference type="GO" id="GO:0005952">
    <property type="term" value="C:cAMP-dependent protein kinase complex"/>
    <property type="evidence" value="ECO:0007669"/>
    <property type="project" value="InterPro"/>
</dbReference>
<feature type="compositionally biased region" description="Basic and acidic residues" evidence="1">
    <location>
        <begin position="195"/>
        <end position="207"/>
    </location>
</feature>
<dbReference type="AlphaFoldDB" id="A0AAD3HQE5"/>
<feature type="domain" description="Cyclic nucleotide-binding" evidence="2">
    <location>
        <begin position="77"/>
        <end position="178"/>
    </location>
</feature>
<evidence type="ECO:0000313" key="3">
    <source>
        <dbReference type="EMBL" id="GFR49116.1"/>
    </source>
</evidence>
<sequence>MMPNSKQSAASMAATAATDAVAGQNAAVAAREAILQRHAATAAAQRAEFAHIAGMPPNRRTVAQNNRLALFMASAPRTQHAGPTALHALSTAVQLLEVPRGGTIYRINEPSDGFYIVVDGKVVLYDLRDKEEEEDGDDGAVERLGRGDSFGEEDLLSGSRRAQRAEAGRDCASALLLRVPPELYRKHLQNLHQPDFEDKVRGGESGKGRAWGEALNGPGASNRPATPPSGVCTGVLRKLAASRNVPVCTPRPPACQC</sequence>
<dbReference type="PANTHER" id="PTHR11635:SF152">
    <property type="entry name" value="CAMP-DEPENDENT PROTEIN KINASE TYPE I REGULATORY SUBUNIT-RELATED"/>
    <property type="match status" value="1"/>
</dbReference>
<dbReference type="InterPro" id="IPR014710">
    <property type="entry name" value="RmlC-like_jellyroll"/>
</dbReference>
<dbReference type="PROSITE" id="PS50042">
    <property type="entry name" value="CNMP_BINDING_3"/>
    <property type="match status" value="1"/>
</dbReference>
<comment type="caution">
    <text evidence="3">The sequence shown here is derived from an EMBL/GenBank/DDBJ whole genome shotgun (WGS) entry which is preliminary data.</text>
</comment>
<name>A0AAD3HQE5_9CHLO</name>
<dbReference type="EMBL" id="BMAR01000028">
    <property type="protein sequence ID" value="GFR49116.1"/>
    <property type="molecule type" value="Genomic_DNA"/>
</dbReference>
<evidence type="ECO:0000259" key="2">
    <source>
        <dbReference type="PROSITE" id="PS50042"/>
    </source>
</evidence>
<dbReference type="CDD" id="cd00038">
    <property type="entry name" value="CAP_ED"/>
    <property type="match status" value="1"/>
</dbReference>
<dbReference type="InterPro" id="IPR050503">
    <property type="entry name" value="cAMP-dep_PK_reg_su-like"/>
</dbReference>
<dbReference type="SUPFAM" id="SSF51206">
    <property type="entry name" value="cAMP-binding domain-like"/>
    <property type="match status" value="1"/>
</dbReference>